<dbReference type="Pfam" id="PF03062">
    <property type="entry name" value="MBOAT"/>
    <property type="match status" value="1"/>
</dbReference>
<evidence type="ECO:0000256" key="1">
    <source>
        <dbReference type="ARBA" id="ARBA00004141"/>
    </source>
</evidence>
<dbReference type="AlphaFoldDB" id="A0A443SU93"/>
<evidence type="ECO:0000256" key="7">
    <source>
        <dbReference type="SAM" id="Phobius"/>
    </source>
</evidence>
<dbReference type="InterPro" id="IPR049941">
    <property type="entry name" value="LPLAT_7/PORCN-like"/>
</dbReference>
<evidence type="ECO:0000256" key="3">
    <source>
        <dbReference type="ARBA" id="ARBA00022692"/>
    </source>
</evidence>
<keyword evidence="3 7" id="KW-0812">Transmembrane</keyword>
<dbReference type="EMBL" id="NCKV01000270">
    <property type="protein sequence ID" value="RWS31105.1"/>
    <property type="molecule type" value="Genomic_DNA"/>
</dbReference>
<dbReference type="STRING" id="299467.A0A443SU93"/>
<dbReference type="VEuPathDB" id="VectorBase:LDEU000936"/>
<proteinExistence type="predicted"/>
<reference evidence="8 9" key="1">
    <citation type="journal article" date="2018" name="Gigascience">
        <title>Genomes of trombidid mites reveal novel predicted allergens and laterally-transferred genes associated with secondary metabolism.</title>
        <authorList>
            <person name="Dong X."/>
            <person name="Chaisiri K."/>
            <person name="Xia D."/>
            <person name="Armstrong S.D."/>
            <person name="Fang Y."/>
            <person name="Donnelly M.J."/>
            <person name="Kadowaki T."/>
            <person name="McGarry J.W."/>
            <person name="Darby A.C."/>
            <person name="Makepeace B.L."/>
        </authorList>
    </citation>
    <scope>NUCLEOTIDE SEQUENCE [LARGE SCALE GENOMIC DNA]</scope>
    <source>
        <strain evidence="8">UoL-UT</strain>
    </source>
</reference>
<evidence type="ECO:0000256" key="6">
    <source>
        <dbReference type="ARBA" id="ARBA00023315"/>
    </source>
</evidence>
<comment type="caution">
    <text evidence="8">The sequence shown here is derived from an EMBL/GenBank/DDBJ whole genome shotgun (WGS) entry which is preliminary data.</text>
</comment>
<sequence length="367" mass="42523">MLYLSYLHLLRLKHDYGSYTLDITGPVMIGVQKVTSLAFSLHDGLSKPSEQLTNEQSKYAVRKVPSLLEFFSYIFQFQSFMSGPLIYYNDYIEFIEGKNFSRHLEGNPNKIRPTQMGAVLWRLWISITFAIMWLIFSPKFPITQLADEKFLKESSIWQIMVFLFATTAVARFKYYHAWNLGETVCNASGLGFNGFTVDGKPKWDLVSGVDIYRFETSLNLREALEAWNKTTQSWLRRTAYERSPHYRTLATFALSAVWHGFYPGYYMTFLTGAIFTQAARTARRCLRPRFQRSVASQKLYDVLTFIMTRMMIAYLVFPFVLLEFNASLKVYSRLFFYGHIVSLFAIFVLPRILPAPSAKGVTHQKSS</sequence>
<feature type="transmembrane region" description="Helical" evidence="7">
    <location>
        <begin position="334"/>
        <end position="353"/>
    </location>
</feature>
<dbReference type="GO" id="GO:0030258">
    <property type="term" value="P:lipid modification"/>
    <property type="evidence" value="ECO:0007669"/>
    <property type="project" value="TreeGrafter"/>
</dbReference>
<keyword evidence="6 8" id="KW-0012">Acyltransferase</keyword>
<name>A0A443SU93_9ACAR</name>
<feature type="transmembrane region" description="Helical" evidence="7">
    <location>
        <begin position="156"/>
        <end position="174"/>
    </location>
</feature>
<evidence type="ECO:0000313" key="9">
    <source>
        <dbReference type="Proteomes" id="UP000288716"/>
    </source>
</evidence>
<keyword evidence="5 7" id="KW-0472">Membrane</keyword>
<comment type="subcellular location">
    <subcellularLocation>
        <location evidence="1">Membrane</location>
        <topology evidence="1">Multi-pass membrane protein</topology>
    </subcellularLocation>
</comment>
<dbReference type="Proteomes" id="UP000288716">
    <property type="component" value="Unassembled WGS sequence"/>
</dbReference>
<dbReference type="GO" id="GO:0016020">
    <property type="term" value="C:membrane"/>
    <property type="evidence" value="ECO:0007669"/>
    <property type="project" value="UniProtKB-SubCell"/>
</dbReference>
<keyword evidence="4 7" id="KW-1133">Transmembrane helix</keyword>
<dbReference type="PANTHER" id="PTHR13906">
    <property type="entry name" value="PORCUPINE"/>
    <property type="match status" value="1"/>
</dbReference>
<evidence type="ECO:0000256" key="2">
    <source>
        <dbReference type="ARBA" id="ARBA00022679"/>
    </source>
</evidence>
<accession>A0A443SU93</accession>
<evidence type="ECO:0000313" key="8">
    <source>
        <dbReference type="EMBL" id="RWS31105.1"/>
    </source>
</evidence>
<gene>
    <name evidence="8" type="ORF">B4U80_04440</name>
</gene>
<dbReference type="GO" id="GO:0016746">
    <property type="term" value="F:acyltransferase activity"/>
    <property type="evidence" value="ECO:0007669"/>
    <property type="project" value="UniProtKB-KW"/>
</dbReference>
<dbReference type="PANTHER" id="PTHR13906:SF4">
    <property type="entry name" value="LYSOPHOSPHOLIPID ACYLTRANSFERASE 6"/>
    <property type="match status" value="1"/>
</dbReference>
<evidence type="ECO:0000256" key="5">
    <source>
        <dbReference type="ARBA" id="ARBA00023136"/>
    </source>
</evidence>
<keyword evidence="9" id="KW-1185">Reference proteome</keyword>
<dbReference type="OrthoDB" id="286734at2759"/>
<protein>
    <submittedName>
        <fullName evidence="8">Membrane-bound O-acyltransferase domain-containing protein 2-like protein</fullName>
    </submittedName>
</protein>
<evidence type="ECO:0000256" key="4">
    <source>
        <dbReference type="ARBA" id="ARBA00022989"/>
    </source>
</evidence>
<keyword evidence="2 8" id="KW-0808">Transferase</keyword>
<organism evidence="8 9">
    <name type="scientific">Leptotrombidium deliense</name>
    <dbReference type="NCBI Taxonomy" id="299467"/>
    <lineage>
        <taxon>Eukaryota</taxon>
        <taxon>Metazoa</taxon>
        <taxon>Ecdysozoa</taxon>
        <taxon>Arthropoda</taxon>
        <taxon>Chelicerata</taxon>
        <taxon>Arachnida</taxon>
        <taxon>Acari</taxon>
        <taxon>Acariformes</taxon>
        <taxon>Trombidiformes</taxon>
        <taxon>Prostigmata</taxon>
        <taxon>Anystina</taxon>
        <taxon>Parasitengona</taxon>
        <taxon>Trombiculoidea</taxon>
        <taxon>Trombiculidae</taxon>
        <taxon>Leptotrombidium</taxon>
    </lineage>
</organism>
<feature type="transmembrane region" description="Helical" evidence="7">
    <location>
        <begin position="119"/>
        <end position="136"/>
    </location>
</feature>
<dbReference type="InterPro" id="IPR004299">
    <property type="entry name" value="MBOAT_fam"/>
</dbReference>
<feature type="transmembrane region" description="Helical" evidence="7">
    <location>
        <begin position="299"/>
        <end position="322"/>
    </location>
</feature>